<gene>
    <name evidence="6" type="ORF">Leucomu_14900</name>
</gene>
<dbReference type="RefSeq" id="WP_128387705.1">
    <property type="nucleotide sequence ID" value="NZ_CP035037.1"/>
</dbReference>
<keyword evidence="2 3" id="KW-0067">ATP-binding</keyword>
<evidence type="ECO:0000259" key="5">
    <source>
        <dbReference type="SMART" id="SM00382"/>
    </source>
</evidence>
<dbReference type="SUPFAM" id="SSF52540">
    <property type="entry name" value="P-loop containing nucleoside triphosphate hydrolases"/>
    <property type="match status" value="1"/>
</dbReference>
<dbReference type="InterPro" id="IPR041569">
    <property type="entry name" value="AAA_lid_3"/>
</dbReference>
<dbReference type="PANTHER" id="PTHR23077:SF171">
    <property type="entry name" value="NUCLEAR VALOSIN-CONTAINING PROTEIN-LIKE"/>
    <property type="match status" value="1"/>
</dbReference>
<dbReference type="Proteomes" id="UP000285768">
    <property type="component" value="Chromosome"/>
</dbReference>
<dbReference type="Pfam" id="PF00004">
    <property type="entry name" value="AAA"/>
    <property type="match status" value="1"/>
</dbReference>
<dbReference type="InterPro" id="IPR003593">
    <property type="entry name" value="AAA+_ATPase"/>
</dbReference>
<evidence type="ECO:0000256" key="3">
    <source>
        <dbReference type="RuleBase" id="RU003651"/>
    </source>
</evidence>
<dbReference type="Gene3D" id="1.10.8.60">
    <property type="match status" value="1"/>
</dbReference>
<evidence type="ECO:0000256" key="1">
    <source>
        <dbReference type="ARBA" id="ARBA00022741"/>
    </source>
</evidence>
<dbReference type="Pfam" id="PF17862">
    <property type="entry name" value="AAA_lid_3"/>
    <property type="match status" value="1"/>
</dbReference>
<keyword evidence="1 3" id="KW-0547">Nucleotide-binding</keyword>
<dbReference type="InterPro" id="IPR003960">
    <property type="entry name" value="ATPase_AAA_CS"/>
</dbReference>
<accession>A0ABX5QIX8</accession>
<dbReference type="PROSITE" id="PS00674">
    <property type="entry name" value="AAA"/>
    <property type="match status" value="1"/>
</dbReference>
<dbReference type="InterPro" id="IPR050168">
    <property type="entry name" value="AAA_ATPase_domain"/>
</dbReference>
<feature type="domain" description="AAA+ ATPase" evidence="5">
    <location>
        <begin position="211"/>
        <end position="348"/>
    </location>
</feature>
<proteinExistence type="inferred from homology"/>
<dbReference type="InterPro" id="IPR003959">
    <property type="entry name" value="ATPase_AAA_core"/>
</dbReference>
<comment type="similarity">
    <text evidence="3">Belongs to the AAA ATPase family.</text>
</comment>
<dbReference type="InterPro" id="IPR027417">
    <property type="entry name" value="P-loop_NTPase"/>
</dbReference>
<dbReference type="EMBL" id="CP035037">
    <property type="protein sequence ID" value="QAB19034.1"/>
    <property type="molecule type" value="Genomic_DNA"/>
</dbReference>
<protein>
    <submittedName>
        <fullName evidence="6">AAA family ATPase</fullName>
    </submittedName>
</protein>
<feature type="region of interest" description="Disordered" evidence="4">
    <location>
        <begin position="65"/>
        <end position="124"/>
    </location>
</feature>
<evidence type="ECO:0000313" key="7">
    <source>
        <dbReference type="Proteomes" id="UP000285768"/>
    </source>
</evidence>
<organism evidence="6 7">
    <name type="scientific">Leucobacter muris</name>
    <dbReference type="NCBI Taxonomy" id="1935379"/>
    <lineage>
        <taxon>Bacteria</taxon>
        <taxon>Bacillati</taxon>
        <taxon>Actinomycetota</taxon>
        <taxon>Actinomycetes</taxon>
        <taxon>Micrococcales</taxon>
        <taxon>Microbacteriaceae</taxon>
        <taxon>Leucobacter</taxon>
    </lineage>
</organism>
<keyword evidence="7" id="KW-1185">Reference proteome</keyword>
<evidence type="ECO:0000256" key="4">
    <source>
        <dbReference type="SAM" id="MobiDB-lite"/>
    </source>
</evidence>
<evidence type="ECO:0000313" key="6">
    <source>
        <dbReference type="EMBL" id="QAB19034.1"/>
    </source>
</evidence>
<dbReference type="SMART" id="SM00382">
    <property type="entry name" value="AAA"/>
    <property type="match status" value="1"/>
</dbReference>
<evidence type="ECO:0000256" key="2">
    <source>
        <dbReference type="ARBA" id="ARBA00022840"/>
    </source>
</evidence>
<name>A0ABX5QIX8_9MICO</name>
<dbReference type="PANTHER" id="PTHR23077">
    <property type="entry name" value="AAA-FAMILY ATPASE"/>
    <property type="match status" value="1"/>
</dbReference>
<reference evidence="6 7" key="1">
    <citation type="submission" date="2019-01" db="EMBL/GenBank/DDBJ databases">
        <title>Leucobacter muris sp. nov. isolated from the nose of a laboratory mouse.</title>
        <authorList>
            <person name="Benga L."/>
            <person name="Sproeer C."/>
            <person name="Schumann P."/>
            <person name="Verbarg S."/>
            <person name="Bunk B."/>
            <person name="Engelhardt E."/>
            <person name="Benten P.M."/>
            <person name="Sager M."/>
        </authorList>
    </citation>
    <scope>NUCLEOTIDE SEQUENCE [LARGE SCALE GENOMIC DNA]</scope>
    <source>
        <strain evidence="6 7">DSM 101948</strain>
    </source>
</reference>
<sequence length="458" mass="48760">MSDALLNSLAAAVAASPEDPELRALYAERLAEAGRRDEGLGQAMVVLSKAPGHAGARALVDRLTGEAPSDTAPGEGADGASSPPEHAAYTTETPRPQPYQPHGQGDSPPDARAGAPGEATGPGVDWRQLENQFENPLPPPFIVEQASQNPDGTIDVGVSEAPDGSLPVEVSRETMRLSDVGGLVQVKQRIRETFLDPIAHPEIAKAFKKSLGGGLLLYGPPGCGKTYLARAIAGELGAHFISVTLADVLSKWMGESEGNIHKTFTEARQKAPAVLFLDEIDAVGGKRSSQGSQWLRNLVNQLLMEMDGVGSDNDGLFVLAATNMPWDVDAALLRPGRFDRMVLVSPPDAPAREAILRSHLEQRPIQGIDLPVLVRKTEGFSGADLKHLCDTAAEKALAASIKSGAVQPVSMGDTNRALKEVKPSIGPWLDSARNVANYANTDGRYDDLVQLLKQYKRF</sequence>
<dbReference type="Gene3D" id="3.40.50.300">
    <property type="entry name" value="P-loop containing nucleotide triphosphate hydrolases"/>
    <property type="match status" value="1"/>
</dbReference>